<dbReference type="OrthoDB" id="9790995at2"/>
<accession>A0A0J1FY93</accession>
<gene>
    <name evidence="10" type="ORF">EOS_17620</name>
</gene>
<dbReference type="InterPro" id="IPR043264">
    <property type="entry name" value="AhdA1c-like_alpha_C"/>
</dbReference>
<comment type="caution">
    <text evidence="10">The sequence shown here is derived from an EMBL/GenBank/DDBJ whole genome shotgun (WGS) entry which is preliminary data.</text>
</comment>
<keyword evidence="8" id="KW-0520">NAD</keyword>
<dbReference type="PANTHER" id="PTHR43756">
    <property type="entry name" value="CHOLINE MONOOXYGENASE, CHLOROPLASTIC"/>
    <property type="match status" value="1"/>
</dbReference>
<proteinExistence type="inferred from homology"/>
<comment type="similarity">
    <text evidence="1">Belongs to the bacterial ring-hydroxylating dioxygenase alpha subunit family.</text>
</comment>
<dbReference type="InterPro" id="IPR015879">
    <property type="entry name" value="Ring_hydroxy_dOase_asu_C_dom"/>
</dbReference>
<dbReference type="RefSeq" id="WP_047847958.1">
    <property type="nucleotide sequence ID" value="NZ_AEJF01000113.1"/>
</dbReference>
<dbReference type="SUPFAM" id="SSF50022">
    <property type="entry name" value="ISP domain"/>
    <property type="match status" value="1"/>
</dbReference>
<organism evidence="10 11">
    <name type="scientific">Caballeronia mineralivorans PML1(12)</name>
    <dbReference type="NCBI Taxonomy" id="908627"/>
    <lineage>
        <taxon>Bacteria</taxon>
        <taxon>Pseudomonadati</taxon>
        <taxon>Pseudomonadota</taxon>
        <taxon>Betaproteobacteria</taxon>
        <taxon>Burkholderiales</taxon>
        <taxon>Burkholderiaceae</taxon>
        <taxon>Caballeronia</taxon>
    </lineage>
</organism>
<dbReference type="PANTHER" id="PTHR43756:SF1">
    <property type="entry name" value="3-PHENYLPROPIONATE_CINNAMIC ACID DIOXYGENASE SUBUNIT ALPHA"/>
    <property type="match status" value="1"/>
</dbReference>
<dbReference type="PRINTS" id="PR00090">
    <property type="entry name" value="RNGDIOXGNASE"/>
</dbReference>
<evidence type="ECO:0000256" key="8">
    <source>
        <dbReference type="ARBA" id="ARBA00023027"/>
    </source>
</evidence>
<keyword evidence="2" id="KW-0001">2Fe-2S</keyword>
<keyword evidence="5" id="KW-0560">Oxidoreductase</keyword>
<dbReference type="EMBL" id="AEJF01000113">
    <property type="protein sequence ID" value="KLU24918.1"/>
    <property type="molecule type" value="Genomic_DNA"/>
</dbReference>
<dbReference type="Gene3D" id="2.102.10.10">
    <property type="entry name" value="Rieske [2Fe-2S] iron-sulphur domain"/>
    <property type="match status" value="1"/>
</dbReference>
<dbReference type="AlphaFoldDB" id="A0A0J1FY93"/>
<dbReference type="CDD" id="cd08880">
    <property type="entry name" value="RHO_alpha_C_ahdA1c-like"/>
    <property type="match status" value="1"/>
</dbReference>
<dbReference type="Pfam" id="PF00848">
    <property type="entry name" value="Ring_hydroxyl_A"/>
    <property type="match status" value="1"/>
</dbReference>
<evidence type="ECO:0000259" key="9">
    <source>
        <dbReference type="PROSITE" id="PS51296"/>
    </source>
</evidence>
<keyword evidence="11" id="KW-1185">Reference proteome</keyword>
<keyword evidence="6" id="KW-0408">Iron</keyword>
<dbReference type="InterPro" id="IPR015881">
    <property type="entry name" value="ARHD_Rieske_2Fe_2S"/>
</dbReference>
<evidence type="ECO:0000256" key="6">
    <source>
        <dbReference type="ARBA" id="ARBA00023004"/>
    </source>
</evidence>
<dbReference type="PROSITE" id="PS51296">
    <property type="entry name" value="RIESKE"/>
    <property type="match status" value="1"/>
</dbReference>
<evidence type="ECO:0000313" key="10">
    <source>
        <dbReference type="EMBL" id="KLU24918.1"/>
    </source>
</evidence>
<feature type="domain" description="Rieske" evidence="9">
    <location>
        <begin position="59"/>
        <end position="174"/>
    </location>
</feature>
<dbReference type="Pfam" id="PF00355">
    <property type="entry name" value="Rieske"/>
    <property type="match status" value="1"/>
</dbReference>
<sequence length="428" mass="48585">METEIKWAPRAAAAAGASDRGAPDYVWPDGGCSRIPFWVYTDEEIYRREQERIFRGPNWAYVALECEIPNPGDFKRSFVGDLPVVVVRDTDGSVNAFSNSCAHRGVAFCQSEHGNTKSFSCPYHHWSYDLKGNVTGLPFRRGYKGKGGMPADFDLSQHRAQPLAVNVRSGVIFASFDPSVEPFEDYLGPRMLSYFDRVFDGRKLELLGYMRQRIDGNWKFMFENLKDPYHASLLHVFFVTFGLFRMDAESAIEMDETGRHGAMINRRGGELDEVAAHEMRQTLRSDMQLKDTRVLDLIREYPGDVTAVMCTFWPNLIIQQQSNTLAMRHLVPRGPGSHDLHWTFFGYADDTPEMRAHRIRQANLMGPAGFVSVDDSEVMVMSQEGVTPYNDRAGVAEMAGRTVEDHDHTITEVAVRGLYQHYRKVMGL</sequence>
<evidence type="ECO:0000256" key="3">
    <source>
        <dbReference type="ARBA" id="ARBA00022723"/>
    </source>
</evidence>
<keyword evidence="3" id="KW-0479">Metal-binding</keyword>
<keyword evidence="4" id="KW-0223">Dioxygenase</keyword>
<dbReference type="GO" id="GO:0051537">
    <property type="term" value="F:2 iron, 2 sulfur cluster binding"/>
    <property type="evidence" value="ECO:0007669"/>
    <property type="project" value="UniProtKB-KW"/>
</dbReference>
<evidence type="ECO:0000256" key="4">
    <source>
        <dbReference type="ARBA" id="ARBA00022964"/>
    </source>
</evidence>
<dbReference type="InterPro" id="IPR001663">
    <property type="entry name" value="Rng_hydr_dOase-A"/>
</dbReference>
<name>A0A0J1FY93_9BURK</name>
<dbReference type="InterPro" id="IPR017941">
    <property type="entry name" value="Rieske_2Fe-2S"/>
</dbReference>
<dbReference type="Gene3D" id="3.90.380.10">
    <property type="entry name" value="Naphthalene 1,2-dioxygenase Alpha Subunit, Chain A, domain 1"/>
    <property type="match status" value="1"/>
</dbReference>
<protein>
    <submittedName>
        <fullName evidence="10">Salicylate hydroxylase</fullName>
    </submittedName>
</protein>
<keyword evidence="7" id="KW-0411">Iron-sulfur</keyword>
<evidence type="ECO:0000256" key="2">
    <source>
        <dbReference type="ARBA" id="ARBA00022714"/>
    </source>
</evidence>
<evidence type="ECO:0000256" key="5">
    <source>
        <dbReference type="ARBA" id="ARBA00023002"/>
    </source>
</evidence>
<dbReference type="PATRIC" id="fig|908627.4.peg.3947"/>
<dbReference type="Proteomes" id="UP000035963">
    <property type="component" value="Unassembled WGS sequence"/>
</dbReference>
<dbReference type="InterPro" id="IPR036922">
    <property type="entry name" value="Rieske_2Fe-2S_sf"/>
</dbReference>
<reference evidence="10 11" key="1">
    <citation type="journal article" date="2015" name="Genome Announc.">
        <title>Draft Genome Sequence of Burkholderia sp. Strain PML1(12), an Ectomycorrhizosphere-Inhabiting Bacterium with Effective Mineral-Weathering Ability.</title>
        <authorList>
            <person name="Uroz S."/>
            <person name="Oger P."/>
        </authorList>
    </citation>
    <scope>NUCLEOTIDE SEQUENCE [LARGE SCALE GENOMIC DNA]</scope>
    <source>
        <strain evidence="11">PML1(12)</strain>
    </source>
</reference>
<dbReference type="PROSITE" id="PS00570">
    <property type="entry name" value="RING_HYDROXYL_ALPHA"/>
    <property type="match status" value="1"/>
</dbReference>
<evidence type="ECO:0000256" key="7">
    <source>
        <dbReference type="ARBA" id="ARBA00023014"/>
    </source>
</evidence>
<dbReference type="GO" id="GO:0005506">
    <property type="term" value="F:iron ion binding"/>
    <property type="evidence" value="ECO:0007669"/>
    <property type="project" value="InterPro"/>
</dbReference>
<evidence type="ECO:0000313" key="11">
    <source>
        <dbReference type="Proteomes" id="UP000035963"/>
    </source>
</evidence>
<dbReference type="SUPFAM" id="SSF55961">
    <property type="entry name" value="Bet v1-like"/>
    <property type="match status" value="1"/>
</dbReference>
<dbReference type="GO" id="GO:0051213">
    <property type="term" value="F:dioxygenase activity"/>
    <property type="evidence" value="ECO:0007669"/>
    <property type="project" value="UniProtKB-KW"/>
</dbReference>
<evidence type="ECO:0000256" key="1">
    <source>
        <dbReference type="ARBA" id="ARBA00008751"/>
    </source>
</evidence>